<dbReference type="Pfam" id="PF08281">
    <property type="entry name" value="Sigma70_r4_2"/>
    <property type="match status" value="1"/>
</dbReference>
<dbReference type="RefSeq" id="WP_189960370.1">
    <property type="nucleotide sequence ID" value="NZ_BMUA01000001.1"/>
</dbReference>
<dbReference type="Pfam" id="PF12680">
    <property type="entry name" value="SnoaL_2"/>
    <property type="match status" value="1"/>
</dbReference>
<dbReference type="SUPFAM" id="SSF54427">
    <property type="entry name" value="NTF2-like"/>
    <property type="match status" value="1"/>
</dbReference>
<dbReference type="Gene3D" id="1.10.10.10">
    <property type="entry name" value="Winged helix-like DNA-binding domain superfamily/Winged helix DNA-binding domain"/>
    <property type="match status" value="1"/>
</dbReference>
<reference evidence="9" key="1">
    <citation type="submission" date="2024-05" db="EMBL/GenBank/DDBJ databases">
        <title>Whole genome shotgun sequence of Streptomyces violascens NBRC 12920.</title>
        <authorList>
            <person name="Komaki H."/>
            <person name="Tamura T."/>
        </authorList>
    </citation>
    <scope>NUCLEOTIDE SEQUENCE</scope>
    <source>
        <strain evidence="9">NBRC 12920</strain>
    </source>
</reference>
<organism evidence="9 10">
    <name type="scientific">Streptomyces violascens</name>
    <dbReference type="NCBI Taxonomy" id="67381"/>
    <lineage>
        <taxon>Bacteria</taxon>
        <taxon>Bacillati</taxon>
        <taxon>Actinomycetota</taxon>
        <taxon>Actinomycetes</taxon>
        <taxon>Kitasatosporales</taxon>
        <taxon>Streptomycetaceae</taxon>
        <taxon>Streptomyces</taxon>
    </lineage>
</organism>
<protein>
    <submittedName>
        <fullName evidence="9">DNA-directed RNA polymerase sigma-70 factor</fullName>
    </submittedName>
</protein>
<dbReference type="InterPro" id="IPR037401">
    <property type="entry name" value="SnoaL-like"/>
</dbReference>
<dbReference type="EMBL" id="BNDY01000002">
    <property type="protein sequence ID" value="GHI36397.1"/>
    <property type="molecule type" value="Genomic_DNA"/>
</dbReference>
<evidence type="ECO:0000256" key="5">
    <source>
        <dbReference type="ARBA" id="ARBA00023163"/>
    </source>
</evidence>
<keyword evidence="9" id="KW-0240">DNA-directed RNA polymerase</keyword>
<comment type="similarity">
    <text evidence="1">Belongs to the sigma-70 factor family. ECF subfamily.</text>
</comment>
<dbReference type="Gene3D" id="1.10.1740.10">
    <property type="match status" value="1"/>
</dbReference>
<gene>
    <name evidence="9" type="ORF">Sviol_08050</name>
</gene>
<comment type="subunit">
    <text evidence="2">Interacts transiently with the RNA polymerase catalytic core formed by RpoA, RpoB, RpoC and RpoZ (2 alpha, 1 beta, 1 beta' and 1 omega subunit) to form the RNA polymerase holoenzyme that can initiate transcription.</text>
</comment>
<evidence type="ECO:0000259" key="7">
    <source>
        <dbReference type="Pfam" id="PF08281"/>
    </source>
</evidence>
<evidence type="ECO:0000256" key="1">
    <source>
        <dbReference type="ARBA" id="ARBA00010641"/>
    </source>
</evidence>
<dbReference type="PANTHER" id="PTHR30173">
    <property type="entry name" value="SIGMA 19 FACTOR"/>
    <property type="match status" value="1"/>
</dbReference>
<dbReference type="SUPFAM" id="SSF88946">
    <property type="entry name" value="Sigma2 domain of RNA polymerase sigma factors"/>
    <property type="match status" value="1"/>
</dbReference>
<evidence type="ECO:0000256" key="4">
    <source>
        <dbReference type="ARBA" id="ARBA00023082"/>
    </source>
</evidence>
<keyword evidence="10" id="KW-1185">Reference proteome</keyword>
<keyword evidence="3" id="KW-0805">Transcription regulation</keyword>
<evidence type="ECO:0000259" key="6">
    <source>
        <dbReference type="Pfam" id="PF04542"/>
    </source>
</evidence>
<feature type="domain" description="SnoaL-like" evidence="8">
    <location>
        <begin position="176"/>
        <end position="242"/>
    </location>
</feature>
<feature type="domain" description="RNA polymerase sigma factor 70 region 4 type 2" evidence="7">
    <location>
        <begin position="109"/>
        <end position="157"/>
    </location>
</feature>
<evidence type="ECO:0000259" key="8">
    <source>
        <dbReference type="Pfam" id="PF12680"/>
    </source>
</evidence>
<dbReference type="InterPro" id="IPR014284">
    <property type="entry name" value="RNA_pol_sigma-70_dom"/>
</dbReference>
<dbReference type="InterPro" id="IPR014303">
    <property type="entry name" value="RNA_pol_sigma-70_ECF"/>
</dbReference>
<evidence type="ECO:0000313" key="9">
    <source>
        <dbReference type="EMBL" id="GHI36397.1"/>
    </source>
</evidence>
<dbReference type="Pfam" id="PF04542">
    <property type="entry name" value="Sigma70_r2"/>
    <property type="match status" value="1"/>
</dbReference>
<proteinExistence type="inferred from homology"/>
<name>A0ABQ3QGJ3_9ACTN</name>
<dbReference type="InterPro" id="IPR013325">
    <property type="entry name" value="RNA_pol_sigma_r2"/>
</dbReference>
<evidence type="ECO:0000313" key="10">
    <source>
        <dbReference type="Proteomes" id="UP001050808"/>
    </source>
</evidence>
<dbReference type="NCBIfam" id="TIGR02937">
    <property type="entry name" value="sigma70-ECF"/>
    <property type="match status" value="1"/>
</dbReference>
<evidence type="ECO:0000256" key="3">
    <source>
        <dbReference type="ARBA" id="ARBA00023015"/>
    </source>
</evidence>
<dbReference type="InterPro" id="IPR013324">
    <property type="entry name" value="RNA_pol_sigma_r3/r4-like"/>
</dbReference>
<comment type="caution">
    <text evidence="9">The sequence shown here is derived from an EMBL/GenBank/DDBJ whole genome shotgun (WGS) entry which is preliminary data.</text>
</comment>
<dbReference type="InterPro" id="IPR013249">
    <property type="entry name" value="RNA_pol_sigma70_r4_t2"/>
</dbReference>
<dbReference type="GO" id="GO:0000428">
    <property type="term" value="C:DNA-directed RNA polymerase complex"/>
    <property type="evidence" value="ECO:0007669"/>
    <property type="project" value="UniProtKB-KW"/>
</dbReference>
<evidence type="ECO:0000256" key="2">
    <source>
        <dbReference type="ARBA" id="ARBA00011344"/>
    </source>
</evidence>
<dbReference type="NCBIfam" id="TIGR02957">
    <property type="entry name" value="SigX4"/>
    <property type="match status" value="1"/>
</dbReference>
<feature type="domain" description="RNA polymerase sigma-70 region 2" evidence="6">
    <location>
        <begin position="8"/>
        <end position="71"/>
    </location>
</feature>
<dbReference type="InterPro" id="IPR032710">
    <property type="entry name" value="NTF2-like_dom_sf"/>
</dbReference>
<keyword evidence="5" id="KW-0804">Transcription</keyword>
<dbReference type="Proteomes" id="UP001050808">
    <property type="component" value="Unassembled WGS sequence"/>
</dbReference>
<dbReference type="NCBIfam" id="NF007214">
    <property type="entry name" value="PRK09636.1"/>
    <property type="match status" value="1"/>
</dbReference>
<dbReference type="InterPro" id="IPR036388">
    <property type="entry name" value="WH-like_DNA-bd_sf"/>
</dbReference>
<dbReference type="InterPro" id="IPR007627">
    <property type="entry name" value="RNA_pol_sigma70_r2"/>
</dbReference>
<sequence length="285" mass="31446">MTDHAEEFEDHRQVLIGLAYRLLGSLWDAEDVVQDAYLRWSRVDRAEVRDARGFLITVVSRLAIDQLRSARVTREAYVGPWLPEPVATDTLGPLDTAELRDTVAYATVHLMERLSPPERAVFVLREAFQLPYEEIADVVDASVANCRQMYSRAGRHLAAGRDRFPLSDDEHAKLLSRFLEAAAGGDLSALAELLAEDVVAWSDGGGKVRAALRPVLGRKKVLAFLTGLLNRYPLESFELVDINGGPALSITADGERQIGLVASRDGLIGTIYSIRNPDKLTHLSS</sequence>
<dbReference type="Gene3D" id="3.10.450.50">
    <property type="match status" value="1"/>
</dbReference>
<dbReference type="InterPro" id="IPR052704">
    <property type="entry name" value="ECF_Sigma-70_Domain"/>
</dbReference>
<keyword evidence="4" id="KW-0731">Sigma factor</keyword>
<dbReference type="SUPFAM" id="SSF88659">
    <property type="entry name" value="Sigma3 and sigma4 domains of RNA polymerase sigma factors"/>
    <property type="match status" value="1"/>
</dbReference>
<dbReference type="PANTHER" id="PTHR30173:SF36">
    <property type="entry name" value="ECF RNA POLYMERASE SIGMA FACTOR SIGJ"/>
    <property type="match status" value="1"/>
</dbReference>
<accession>A0ABQ3QGJ3</accession>